<dbReference type="PROSITE" id="PS51257">
    <property type="entry name" value="PROKAR_LIPOPROTEIN"/>
    <property type="match status" value="1"/>
</dbReference>
<dbReference type="STRING" id="454006.SAMN05421825_3757"/>
<evidence type="ECO:0000313" key="1">
    <source>
        <dbReference type="EMBL" id="SDG64794.1"/>
    </source>
</evidence>
<proteinExistence type="predicted"/>
<dbReference type="Proteomes" id="UP000199203">
    <property type="component" value="Unassembled WGS sequence"/>
</dbReference>
<dbReference type="OrthoDB" id="1257757at2"/>
<sequence length="159" mass="18915">MKHLKFIKILAIFILCFIIMGCDDKRVEFISLDKLTFTNDYYKDSVKTSYYILINNPNSVKDSLKYDIVNYVKSRLKHEKILMQKNITSVDFVFYKKTNNTSYFMKNKEDTGGFSSEEISHYKEDYIANYYVQKCNKGTIEKIYFYDLPEEVIVNNCKN</sequence>
<keyword evidence="2" id="KW-1185">Reference proteome</keyword>
<organism evidence="1 2">
    <name type="scientific">Epilithonimonas hungarica</name>
    <dbReference type="NCBI Taxonomy" id="454006"/>
    <lineage>
        <taxon>Bacteria</taxon>
        <taxon>Pseudomonadati</taxon>
        <taxon>Bacteroidota</taxon>
        <taxon>Flavobacteriia</taxon>
        <taxon>Flavobacteriales</taxon>
        <taxon>Weeksellaceae</taxon>
        <taxon>Chryseobacterium group</taxon>
        <taxon>Epilithonimonas</taxon>
    </lineage>
</organism>
<evidence type="ECO:0008006" key="3">
    <source>
        <dbReference type="Google" id="ProtNLM"/>
    </source>
</evidence>
<name>A0A1G7VYF3_9FLAO</name>
<gene>
    <name evidence="1" type="ORF">SAMN05421825_3757</name>
</gene>
<protein>
    <recommendedName>
        <fullName evidence="3">Lipoprotein</fullName>
    </recommendedName>
</protein>
<dbReference type="EMBL" id="FNBH01000006">
    <property type="protein sequence ID" value="SDG64794.1"/>
    <property type="molecule type" value="Genomic_DNA"/>
</dbReference>
<reference evidence="2" key="1">
    <citation type="submission" date="2016-10" db="EMBL/GenBank/DDBJ databases">
        <authorList>
            <person name="Varghese N."/>
            <person name="Submissions S."/>
        </authorList>
    </citation>
    <scope>NUCLEOTIDE SEQUENCE [LARGE SCALE GENOMIC DNA]</scope>
    <source>
        <strain evidence="2">DSM 19684</strain>
    </source>
</reference>
<dbReference type="RefSeq" id="WP_139166717.1">
    <property type="nucleotide sequence ID" value="NZ_FNBH01000006.1"/>
</dbReference>
<evidence type="ECO:0000313" key="2">
    <source>
        <dbReference type="Proteomes" id="UP000199203"/>
    </source>
</evidence>
<accession>A0A1G7VYF3</accession>
<dbReference type="AlphaFoldDB" id="A0A1G7VYF3"/>